<keyword evidence="1" id="KW-0812">Transmembrane</keyword>
<accession>A0A1D2MKS2</accession>
<name>A0A1D2MKS2_ORCCI</name>
<feature type="non-terminal residue" evidence="2">
    <location>
        <position position="1"/>
    </location>
</feature>
<gene>
    <name evidence="2" type="ORF">Ocin01_13168</name>
</gene>
<keyword evidence="1" id="KW-1133">Transmembrane helix</keyword>
<keyword evidence="1" id="KW-0472">Membrane</keyword>
<proteinExistence type="predicted"/>
<evidence type="ECO:0000256" key="1">
    <source>
        <dbReference type="SAM" id="Phobius"/>
    </source>
</evidence>
<dbReference type="EMBL" id="LJIJ01000964">
    <property type="protein sequence ID" value="ODM93515.1"/>
    <property type="molecule type" value="Genomic_DNA"/>
</dbReference>
<sequence>LIKMLSKFCPRKALPIAVKFVALGDAVWSIVLFIAVVFRAVAILSNDDDDLEHDMQEITNASDFDYRKLQPAQTVYPWLLTIVHLWAASFLYKYVNNQRNRVLWPWFLVTAVIIIVFSRTLLEQNQN</sequence>
<evidence type="ECO:0000313" key="3">
    <source>
        <dbReference type="Proteomes" id="UP000094527"/>
    </source>
</evidence>
<organism evidence="2 3">
    <name type="scientific">Orchesella cincta</name>
    <name type="common">Springtail</name>
    <name type="synonym">Podura cincta</name>
    <dbReference type="NCBI Taxonomy" id="48709"/>
    <lineage>
        <taxon>Eukaryota</taxon>
        <taxon>Metazoa</taxon>
        <taxon>Ecdysozoa</taxon>
        <taxon>Arthropoda</taxon>
        <taxon>Hexapoda</taxon>
        <taxon>Collembola</taxon>
        <taxon>Entomobryomorpha</taxon>
        <taxon>Entomobryoidea</taxon>
        <taxon>Orchesellidae</taxon>
        <taxon>Orchesellinae</taxon>
        <taxon>Orchesella</taxon>
    </lineage>
</organism>
<protein>
    <submittedName>
        <fullName evidence="2">Uncharacterized protein</fullName>
    </submittedName>
</protein>
<feature type="transmembrane region" description="Helical" evidence="1">
    <location>
        <begin position="75"/>
        <end position="95"/>
    </location>
</feature>
<feature type="transmembrane region" description="Helical" evidence="1">
    <location>
        <begin position="20"/>
        <end position="44"/>
    </location>
</feature>
<keyword evidence="3" id="KW-1185">Reference proteome</keyword>
<comment type="caution">
    <text evidence="2">The sequence shown here is derived from an EMBL/GenBank/DDBJ whole genome shotgun (WGS) entry which is preliminary data.</text>
</comment>
<evidence type="ECO:0000313" key="2">
    <source>
        <dbReference type="EMBL" id="ODM93515.1"/>
    </source>
</evidence>
<dbReference type="AlphaFoldDB" id="A0A1D2MKS2"/>
<feature type="transmembrane region" description="Helical" evidence="1">
    <location>
        <begin position="102"/>
        <end position="122"/>
    </location>
</feature>
<reference evidence="2 3" key="1">
    <citation type="journal article" date="2016" name="Genome Biol. Evol.">
        <title>Gene Family Evolution Reflects Adaptation to Soil Environmental Stressors in the Genome of the Collembolan Orchesella cincta.</title>
        <authorList>
            <person name="Faddeeva-Vakhrusheva A."/>
            <person name="Derks M.F."/>
            <person name="Anvar S.Y."/>
            <person name="Agamennone V."/>
            <person name="Suring W."/>
            <person name="Smit S."/>
            <person name="van Straalen N.M."/>
            <person name="Roelofs D."/>
        </authorList>
    </citation>
    <scope>NUCLEOTIDE SEQUENCE [LARGE SCALE GENOMIC DNA]</scope>
    <source>
        <tissue evidence="2">Mixed pool</tissue>
    </source>
</reference>
<dbReference type="Proteomes" id="UP000094527">
    <property type="component" value="Unassembled WGS sequence"/>
</dbReference>